<proteinExistence type="predicted"/>
<dbReference type="Proteomes" id="UP000520463">
    <property type="component" value="Unassembled WGS sequence"/>
</dbReference>
<dbReference type="Pfam" id="PF09814">
    <property type="entry name" value="HECT_2"/>
    <property type="match status" value="1"/>
</dbReference>
<comment type="function">
    <text evidence="7">E3 ubiquitin-protein ligase which accepts ubiquitin from specific E2 ubiquitin-conjugating enzymes, and transfers it to substrates, generally promoting their degradation by the proteasome. Independently of its E3 ubiquitin-protein ligase activity, acts as an inhibitor of CPSF3 endonuclease activity by blocking CPSF3 active site.</text>
</comment>
<dbReference type="GO" id="GO:0005829">
    <property type="term" value="C:cytosol"/>
    <property type="evidence" value="ECO:0007669"/>
    <property type="project" value="TreeGrafter"/>
</dbReference>
<evidence type="ECO:0000256" key="4">
    <source>
        <dbReference type="ARBA" id="ARBA00029737"/>
    </source>
</evidence>
<evidence type="ECO:0000256" key="5">
    <source>
        <dbReference type="ARBA" id="ARBA00032234"/>
    </source>
</evidence>
<evidence type="ECO:0000256" key="1">
    <source>
        <dbReference type="ARBA" id="ARBA00000885"/>
    </source>
</evidence>
<keyword evidence="10" id="KW-1185">Reference proteome</keyword>
<dbReference type="GO" id="GO:0005634">
    <property type="term" value="C:nucleus"/>
    <property type="evidence" value="ECO:0007669"/>
    <property type="project" value="TreeGrafter"/>
</dbReference>
<organism evidence="9 10">
    <name type="scientific">Formicarius rufipectus</name>
    <dbReference type="NCBI Taxonomy" id="1118560"/>
    <lineage>
        <taxon>Eukaryota</taxon>
        <taxon>Metazoa</taxon>
        <taxon>Chordata</taxon>
        <taxon>Craniata</taxon>
        <taxon>Vertebrata</taxon>
        <taxon>Euteleostomi</taxon>
        <taxon>Archelosauria</taxon>
        <taxon>Archosauria</taxon>
        <taxon>Dinosauria</taxon>
        <taxon>Saurischia</taxon>
        <taxon>Theropoda</taxon>
        <taxon>Coelurosauria</taxon>
        <taxon>Aves</taxon>
        <taxon>Neognathae</taxon>
        <taxon>Neoaves</taxon>
        <taxon>Telluraves</taxon>
        <taxon>Australaves</taxon>
        <taxon>Passeriformes</taxon>
        <taxon>Formicariidae</taxon>
        <taxon>Formicarius</taxon>
    </lineage>
</organism>
<comment type="caution">
    <text evidence="9">The sequence shown here is derived from an EMBL/GenBank/DDBJ whole genome shotgun (WGS) entry which is preliminary data.</text>
</comment>
<evidence type="ECO:0000256" key="3">
    <source>
        <dbReference type="ARBA" id="ARBA00013646"/>
    </source>
</evidence>
<dbReference type="PANTHER" id="PTHR31531:SF2">
    <property type="entry name" value="E3 UBIQUITIN-PROTEIN LIGASE E3D"/>
    <property type="match status" value="1"/>
</dbReference>
<evidence type="ECO:0000313" key="9">
    <source>
        <dbReference type="EMBL" id="NXK87571.1"/>
    </source>
</evidence>
<dbReference type="GO" id="GO:0006513">
    <property type="term" value="P:protein monoubiquitination"/>
    <property type="evidence" value="ECO:0007669"/>
    <property type="project" value="TreeGrafter"/>
</dbReference>
<evidence type="ECO:0000256" key="8">
    <source>
        <dbReference type="ARBA" id="ARBA00064185"/>
    </source>
</evidence>
<feature type="non-terminal residue" evidence="9">
    <location>
        <position position="291"/>
    </location>
</feature>
<evidence type="ECO:0000313" key="10">
    <source>
        <dbReference type="Proteomes" id="UP000520463"/>
    </source>
</evidence>
<dbReference type="GO" id="GO:0000209">
    <property type="term" value="P:protein polyubiquitination"/>
    <property type="evidence" value="ECO:0007669"/>
    <property type="project" value="TreeGrafter"/>
</dbReference>
<dbReference type="GO" id="GO:0031624">
    <property type="term" value="F:ubiquitin conjugating enzyme binding"/>
    <property type="evidence" value="ECO:0007669"/>
    <property type="project" value="TreeGrafter"/>
</dbReference>
<dbReference type="EC" id="2.3.2.26" evidence="2"/>
<dbReference type="GO" id="GO:0061630">
    <property type="term" value="F:ubiquitin protein ligase activity"/>
    <property type="evidence" value="ECO:0007669"/>
    <property type="project" value="UniProtKB-EC"/>
</dbReference>
<dbReference type="AlphaFoldDB" id="A0A7L0N372"/>
<evidence type="ECO:0000256" key="2">
    <source>
        <dbReference type="ARBA" id="ARBA00012485"/>
    </source>
</evidence>
<dbReference type="GO" id="GO:0016874">
    <property type="term" value="F:ligase activity"/>
    <property type="evidence" value="ECO:0007669"/>
    <property type="project" value="UniProtKB-KW"/>
</dbReference>
<dbReference type="OrthoDB" id="66510at2759"/>
<comment type="subunit">
    <text evidence="8">Interacts with UBE2C/UbcH10 (E2 ubiquitin-conjugating enzyme). In vitro, interacts with cyclin-B.</text>
</comment>
<sequence>AEHPGAALELRVSADSLEVRRGGSCEAAALPAGVRVAPPSCRGLRRLRGDGLHLRMRLRCPPPHADLAFTLRESLKPHKKYIFYCQSCGDIVVKGRKFLRVLPLPSENWSDLVEEWCCHPNPFARSTLHPQHNDCFLGDTFFLLNSENESDKSKENTRVICKRCKTMLGETLSSDTIKYYVTEVIIQPTEACFSPTPRSQFVQSMVARCLLELSSAKSTFRFTIKGDNGKTYILIWLLNSDTLLVESSGSSSSLSVFTLFGDISMPNSGPTGTWNAVKVLYQPCIKFRNKE</sequence>
<reference evidence="9 10" key="1">
    <citation type="submission" date="2019-09" db="EMBL/GenBank/DDBJ databases">
        <title>Bird 10,000 Genomes (B10K) Project - Family phase.</title>
        <authorList>
            <person name="Zhang G."/>
        </authorList>
    </citation>
    <scope>NUCLEOTIDE SEQUENCE [LARGE SCALE GENOMIC DNA]</scope>
    <source>
        <strain evidence="9">B10K-DU-001-43</strain>
        <tissue evidence="9">Muscle</tissue>
    </source>
</reference>
<dbReference type="GO" id="GO:0051865">
    <property type="term" value="P:protein autoubiquitination"/>
    <property type="evidence" value="ECO:0007669"/>
    <property type="project" value="TreeGrafter"/>
</dbReference>
<dbReference type="GO" id="GO:0030332">
    <property type="term" value="F:cyclin binding"/>
    <property type="evidence" value="ECO:0007669"/>
    <property type="project" value="TreeGrafter"/>
</dbReference>
<keyword evidence="9" id="KW-0436">Ligase</keyword>
<dbReference type="GO" id="GO:0043161">
    <property type="term" value="P:proteasome-mediated ubiquitin-dependent protein catabolic process"/>
    <property type="evidence" value="ECO:0007669"/>
    <property type="project" value="TreeGrafter"/>
</dbReference>
<accession>A0A7L0N372</accession>
<protein>
    <recommendedName>
        <fullName evidence="3">E3 ubiquitin-protein ligase E3D</fullName>
        <ecNumber evidence="2">2.3.2.26</ecNumber>
    </recommendedName>
    <alternativeName>
        <fullName evidence="6">HECT-type E3 ubiquitin transferase E3D</fullName>
    </alternativeName>
    <alternativeName>
        <fullName evidence="5">UbcH10-binding protein with a HECT-like domain</fullName>
    </alternativeName>
    <alternativeName>
        <fullName evidence="4">Ubiquitin-conjugating enzyme E2C-binding protein</fullName>
    </alternativeName>
</protein>
<evidence type="ECO:0000256" key="7">
    <source>
        <dbReference type="ARBA" id="ARBA00053831"/>
    </source>
</evidence>
<name>A0A7L0N372_9PASS</name>
<dbReference type="InterPro" id="IPR019193">
    <property type="entry name" value="UBQ-conj_enz_E2-bd_prot"/>
</dbReference>
<gene>
    <name evidence="9" type="primary">Ube3d</name>
    <name evidence="9" type="ORF">FORRUF_R14099</name>
</gene>
<dbReference type="GO" id="GO:0000151">
    <property type="term" value="C:ubiquitin ligase complex"/>
    <property type="evidence" value="ECO:0007669"/>
    <property type="project" value="TreeGrafter"/>
</dbReference>
<evidence type="ECO:0000256" key="6">
    <source>
        <dbReference type="ARBA" id="ARBA00032298"/>
    </source>
</evidence>
<dbReference type="EMBL" id="VXAU01000984">
    <property type="protein sequence ID" value="NXK87571.1"/>
    <property type="molecule type" value="Genomic_DNA"/>
</dbReference>
<dbReference type="PANTHER" id="PTHR31531">
    <property type="entry name" value="E3 UBIQUITIN-PROTEIN LIGASE E3D FAMILY MEMBER"/>
    <property type="match status" value="1"/>
</dbReference>
<comment type="catalytic activity">
    <reaction evidence="1">
        <text>S-ubiquitinyl-[E2 ubiquitin-conjugating enzyme]-L-cysteine + [acceptor protein]-L-lysine = [E2 ubiquitin-conjugating enzyme]-L-cysteine + N(6)-ubiquitinyl-[acceptor protein]-L-lysine.</text>
        <dbReference type="EC" id="2.3.2.26"/>
    </reaction>
</comment>
<feature type="non-terminal residue" evidence="9">
    <location>
        <position position="1"/>
    </location>
</feature>